<sequence>MTEKSKGKGPGENLGELVKEFGDAVSKIFDDPELKKKAKEFGDSAVKSAKLFGKRFKDEEVKGKFKDVGKAAKDFGTSVSDYFKEDEQTGAEGSNSKKKDDWEKKL</sequence>
<feature type="region of interest" description="Disordered" evidence="1">
    <location>
        <begin position="84"/>
        <end position="106"/>
    </location>
</feature>
<gene>
    <name evidence="2" type="ORF">S01H1_03343</name>
</gene>
<name>X0SLV1_9ZZZZ</name>
<organism evidence="2">
    <name type="scientific">marine sediment metagenome</name>
    <dbReference type="NCBI Taxonomy" id="412755"/>
    <lineage>
        <taxon>unclassified sequences</taxon>
        <taxon>metagenomes</taxon>
        <taxon>ecological metagenomes</taxon>
    </lineage>
</organism>
<proteinExistence type="predicted"/>
<evidence type="ECO:0000256" key="1">
    <source>
        <dbReference type="SAM" id="MobiDB-lite"/>
    </source>
</evidence>
<feature type="non-terminal residue" evidence="2">
    <location>
        <position position="106"/>
    </location>
</feature>
<evidence type="ECO:0000313" key="2">
    <source>
        <dbReference type="EMBL" id="GAF76872.1"/>
    </source>
</evidence>
<feature type="compositionally biased region" description="Basic and acidic residues" evidence="1">
    <location>
        <begin position="95"/>
        <end position="106"/>
    </location>
</feature>
<comment type="caution">
    <text evidence="2">The sequence shown here is derived from an EMBL/GenBank/DDBJ whole genome shotgun (WGS) entry which is preliminary data.</text>
</comment>
<protein>
    <submittedName>
        <fullName evidence="2">Uncharacterized protein</fullName>
    </submittedName>
</protein>
<reference evidence="2" key="1">
    <citation type="journal article" date="2014" name="Front. Microbiol.">
        <title>High frequency of phylogenetically diverse reductive dehalogenase-homologous genes in deep subseafloor sedimentary metagenomes.</title>
        <authorList>
            <person name="Kawai M."/>
            <person name="Futagami T."/>
            <person name="Toyoda A."/>
            <person name="Takaki Y."/>
            <person name="Nishi S."/>
            <person name="Hori S."/>
            <person name="Arai W."/>
            <person name="Tsubouchi T."/>
            <person name="Morono Y."/>
            <person name="Uchiyama I."/>
            <person name="Ito T."/>
            <person name="Fujiyama A."/>
            <person name="Inagaki F."/>
            <person name="Takami H."/>
        </authorList>
    </citation>
    <scope>NUCLEOTIDE SEQUENCE</scope>
    <source>
        <strain evidence="2">Expedition CK06-06</strain>
    </source>
</reference>
<dbReference type="AlphaFoldDB" id="X0SLV1"/>
<dbReference type="EMBL" id="BARS01001832">
    <property type="protein sequence ID" value="GAF76872.1"/>
    <property type="molecule type" value="Genomic_DNA"/>
</dbReference>
<accession>X0SLV1</accession>